<proteinExistence type="predicted"/>
<reference evidence="1" key="1">
    <citation type="submission" date="2022-07" db="EMBL/GenBank/DDBJ databases">
        <title>Genome Sequence of Phlebia brevispora.</title>
        <authorList>
            <person name="Buettner E."/>
        </authorList>
    </citation>
    <scope>NUCLEOTIDE SEQUENCE</scope>
    <source>
        <strain evidence="1">MPL23</strain>
    </source>
</reference>
<name>A0ACC1SX83_9APHY</name>
<organism evidence="1 2">
    <name type="scientific">Phlebia brevispora</name>
    <dbReference type="NCBI Taxonomy" id="194682"/>
    <lineage>
        <taxon>Eukaryota</taxon>
        <taxon>Fungi</taxon>
        <taxon>Dikarya</taxon>
        <taxon>Basidiomycota</taxon>
        <taxon>Agaricomycotina</taxon>
        <taxon>Agaricomycetes</taxon>
        <taxon>Polyporales</taxon>
        <taxon>Meruliaceae</taxon>
        <taxon>Phlebia</taxon>
    </lineage>
</organism>
<dbReference type="EMBL" id="JANHOG010000964">
    <property type="protein sequence ID" value="KAJ3548368.1"/>
    <property type="molecule type" value="Genomic_DNA"/>
</dbReference>
<comment type="caution">
    <text evidence="1">The sequence shown here is derived from an EMBL/GenBank/DDBJ whole genome shotgun (WGS) entry which is preliminary data.</text>
</comment>
<keyword evidence="2" id="KW-1185">Reference proteome</keyword>
<evidence type="ECO:0000313" key="2">
    <source>
        <dbReference type="Proteomes" id="UP001148662"/>
    </source>
</evidence>
<gene>
    <name evidence="1" type="ORF">NM688_g5306</name>
</gene>
<dbReference type="Proteomes" id="UP001148662">
    <property type="component" value="Unassembled WGS sequence"/>
</dbReference>
<protein>
    <submittedName>
        <fullName evidence="1">Uncharacterized protein</fullName>
    </submittedName>
</protein>
<accession>A0ACC1SX83</accession>
<evidence type="ECO:0000313" key="1">
    <source>
        <dbReference type="EMBL" id="KAJ3548368.1"/>
    </source>
</evidence>
<sequence length="485" mass="53499">MQGRRSGDTDHSAVNDLRVNGVSPTPYTNPQMSGSAPLAQTSTLRSKLSLPTLKIRANDRPMQHEDRSPTLSVTPSDYSDQPTVSVKDLNFELVKPTGQLASISEDPLRSPPLPSPSIRGEAGSSLRAESPALSMLSASSGRTGMAQPPEPVKRYTPSIGPGPKVADTQDIEAHRQRELRWISLMASVPAAQSRKSKRVRKLLWEGVPASVRYMVWAHLTDSKAKRMDGLYPKLLQRDPVPASANIERDVRRVFASEPPLLDGSLVNLLQAYLCMVPDVQYGRGLTVIAGHLLLHSPEEDAFWTFVSLMDRDLRPYFSAHPVQMEVDASLFGKAVEANEPNIAKKVFIDMAIPPASLCRPWFTALFMEALPSEHAQRVWDIFLFEGVVFLFRVGLAIMQCCKQTVMQTAERDAVLNTLLHPPALCLPSNAETFLEMASSVKLKDDDVRRQRTKLEAQVKRQTQARAHTSQVTASGAVPSISLPRS</sequence>